<comment type="caution">
    <text evidence="3">The sequence shown here is derived from an EMBL/GenBank/DDBJ whole genome shotgun (WGS) entry which is preliminary data.</text>
</comment>
<dbReference type="STRING" id="1802521.A2893_04635"/>
<dbReference type="EMBL" id="MGHH01000007">
    <property type="protein sequence ID" value="OGM64912.1"/>
    <property type="molecule type" value="Genomic_DNA"/>
</dbReference>
<evidence type="ECO:0000259" key="2">
    <source>
        <dbReference type="Pfam" id="PF08241"/>
    </source>
</evidence>
<dbReference type="SUPFAM" id="SSF53335">
    <property type="entry name" value="S-adenosyl-L-methionine-dependent methyltransferases"/>
    <property type="match status" value="1"/>
</dbReference>
<sequence>MYMLKSKKSSPGTNFNHYLFTLKLWLDSRVEPICRVIDKSAESILDVGCGQGYPMRLIRLVMEPKKVVGVDLFNEYIEEAKSAHLHDKYVISDIRKLKFPKKSFDVVLASQVIEHLPKKDARKFIKDLERIAKKQVIIATPIGEMYHPAVDDNELQLHLSNYYPEYFEKLGYRILKYGRKSLLGDHGLVHKIPNGILRKCLFLFNILISPFYYVFQPIADYYFVAYKTFK</sequence>
<feature type="transmembrane region" description="Helical" evidence="1">
    <location>
        <begin position="196"/>
        <end position="215"/>
    </location>
</feature>
<keyword evidence="1" id="KW-0812">Transmembrane</keyword>
<dbReference type="Gene3D" id="3.40.50.150">
    <property type="entry name" value="Vaccinia Virus protein VP39"/>
    <property type="match status" value="1"/>
</dbReference>
<dbReference type="InterPro" id="IPR013216">
    <property type="entry name" value="Methyltransf_11"/>
</dbReference>
<dbReference type="PANTHER" id="PTHR43861">
    <property type="entry name" value="TRANS-ACONITATE 2-METHYLTRANSFERASE-RELATED"/>
    <property type="match status" value="1"/>
</dbReference>
<protein>
    <recommendedName>
        <fullName evidence="2">Methyltransferase type 11 domain-containing protein</fullName>
    </recommendedName>
</protein>
<reference evidence="3 4" key="1">
    <citation type="journal article" date="2016" name="Nat. Commun.">
        <title>Thousands of microbial genomes shed light on interconnected biogeochemical processes in an aquifer system.</title>
        <authorList>
            <person name="Anantharaman K."/>
            <person name="Brown C.T."/>
            <person name="Hug L.A."/>
            <person name="Sharon I."/>
            <person name="Castelle C.J."/>
            <person name="Probst A.J."/>
            <person name="Thomas B.C."/>
            <person name="Singh A."/>
            <person name="Wilkins M.J."/>
            <person name="Karaoz U."/>
            <person name="Brodie E.L."/>
            <person name="Williams K.H."/>
            <person name="Hubbard S.S."/>
            <person name="Banfield J.F."/>
        </authorList>
    </citation>
    <scope>NUCLEOTIDE SEQUENCE [LARGE SCALE GENOMIC DNA]</scope>
</reference>
<feature type="domain" description="Methyltransferase type 11" evidence="2">
    <location>
        <begin position="45"/>
        <end position="137"/>
    </location>
</feature>
<dbReference type="Proteomes" id="UP000176725">
    <property type="component" value="Unassembled WGS sequence"/>
</dbReference>
<organism evidence="3 4">
    <name type="scientific">Candidatus Woesebacteria bacterium RIFCSPLOWO2_01_FULL_39_25</name>
    <dbReference type="NCBI Taxonomy" id="1802521"/>
    <lineage>
        <taxon>Bacteria</taxon>
        <taxon>Candidatus Woeseibacteriota</taxon>
    </lineage>
</organism>
<gene>
    <name evidence="3" type="ORF">A2893_04635</name>
</gene>
<evidence type="ECO:0000256" key="1">
    <source>
        <dbReference type="SAM" id="Phobius"/>
    </source>
</evidence>
<evidence type="ECO:0000313" key="3">
    <source>
        <dbReference type="EMBL" id="OGM64912.1"/>
    </source>
</evidence>
<dbReference type="GO" id="GO:0008757">
    <property type="term" value="F:S-adenosylmethionine-dependent methyltransferase activity"/>
    <property type="evidence" value="ECO:0007669"/>
    <property type="project" value="InterPro"/>
</dbReference>
<evidence type="ECO:0000313" key="4">
    <source>
        <dbReference type="Proteomes" id="UP000176725"/>
    </source>
</evidence>
<keyword evidence="1" id="KW-1133">Transmembrane helix</keyword>
<accession>A0A1F8BLK9</accession>
<dbReference type="CDD" id="cd02440">
    <property type="entry name" value="AdoMet_MTases"/>
    <property type="match status" value="1"/>
</dbReference>
<keyword evidence="1" id="KW-0472">Membrane</keyword>
<dbReference type="AlphaFoldDB" id="A0A1F8BLK9"/>
<dbReference type="InterPro" id="IPR029063">
    <property type="entry name" value="SAM-dependent_MTases_sf"/>
</dbReference>
<proteinExistence type="predicted"/>
<dbReference type="Pfam" id="PF08241">
    <property type="entry name" value="Methyltransf_11"/>
    <property type="match status" value="1"/>
</dbReference>
<name>A0A1F8BLK9_9BACT</name>